<dbReference type="GO" id="GO:0009873">
    <property type="term" value="P:ethylene-activated signaling pathway"/>
    <property type="evidence" value="ECO:0007669"/>
    <property type="project" value="InterPro"/>
</dbReference>
<evidence type="ECO:0000256" key="1">
    <source>
        <dbReference type="ARBA" id="ARBA00004123"/>
    </source>
</evidence>
<evidence type="ECO:0000259" key="7">
    <source>
        <dbReference type="PROSITE" id="PS51032"/>
    </source>
</evidence>
<keyword evidence="5" id="KW-0539">Nucleus</keyword>
<feature type="region of interest" description="Disordered" evidence="6">
    <location>
        <begin position="52"/>
        <end position="92"/>
    </location>
</feature>
<name>A0A3B6B5P7_WHEAT</name>
<dbReference type="PANTHER" id="PTHR31190:SF177">
    <property type="entry name" value="GENOME ASSEMBLY, CHROMOSOME: II"/>
    <property type="match status" value="1"/>
</dbReference>
<dbReference type="InterPro" id="IPR001471">
    <property type="entry name" value="AP2/ERF_dom"/>
</dbReference>
<dbReference type="SUPFAM" id="SSF54171">
    <property type="entry name" value="DNA-binding domain"/>
    <property type="match status" value="1"/>
</dbReference>
<dbReference type="Gramene" id="TraesCS2A03G1091500.1">
    <property type="protein sequence ID" value="TraesCS2A03G1091500.1.CDS1"/>
    <property type="gene ID" value="TraesCS2A03G1091500"/>
</dbReference>
<dbReference type="GO" id="GO:0003700">
    <property type="term" value="F:DNA-binding transcription factor activity"/>
    <property type="evidence" value="ECO:0007669"/>
    <property type="project" value="InterPro"/>
</dbReference>
<dbReference type="EnsemblPlants" id="TraesCS2A02G463400.1">
    <property type="protein sequence ID" value="TraesCS2A02G463400.1.cds1"/>
    <property type="gene ID" value="TraesCS2A02G463400"/>
</dbReference>
<dbReference type="CDD" id="cd00018">
    <property type="entry name" value="AP2"/>
    <property type="match status" value="1"/>
</dbReference>
<dbReference type="PANTHER" id="PTHR31190">
    <property type="entry name" value="DNA-BINDING DOMAIN"/>
    <property type="match status" value="1"/>
</dbReference>
<dbReference type="OMA" id="TDHASCP"/>
<evidence type="ECO:0000256" key="6">
    <source>
        <dbReference type="SAM" id="MobiDB-lite"/>
    </source>
</evidence>
<dbReference type="Gramene" id="TraesPARA_EIv1.0_0357060.1">
    <property type="protein sequence ID" value="TraesPARA_EIv1.0_0357060.1.CDS1"/>
    <property type="gene ID" value="TraesPARA_EIv1.0_0357060"/>
</dbReference>
<dbReference type="PROSITE" id="PS51032">
    <property type="entry name" value="AP2_ERF"/>
    <property type="match status" value="1"/>
</dbReference>
<dbReference type="Proteomes" id="UP000019116">
    <property type="component" value="Chromosome 2A"/>
</dbReference>
<dbReference type="AlphaFoldDB" id="A0A3B6B5P7"/>
<reference evidence="8" key="2">
    <citation type="submission" date="2018-10" db="UniProtKB">
        <authorList>
            <consortium name="EnsemblPlants"/>
        </authorList>
    </citation>
    <scope>IDENTIFICATION</scope>
</reference>
<dbReference type="Gramene" id="TraesROB_scaffold_065366_01G000100.1">
    <property type="protein sequence ID" value="TraesROB_scaffold_065366_01G000100.1"/>
    <property type="gene ID" value="TraesROB_scaffold_065366_01G000100"/>
</dbReference>
<evidence type="ECO:0000256" key="2">
    <source>
        <dbReference type="ARBA" id="ARBA00023015"/>
    </source>
</evidence>
<evidence type="ECO:0000313" key="8">
    <source>
        <dbReference type="EnsemblPlants" id="TraesCS2A02G463400.1.cds1"/>
    </source>
</evidence>
<dbReference type="PRINTS" id="PR00367">
    <property type="entry name" value="ETHRSPELEMNT"/>
</dbReference>
<proteinExistence type="predicted"/>
<dbReference type="Gramene" id="TraesLAC2A03G00780640.1">
    <property type="protein sequence ID" value="TraesLAC2A03G00780640.1.CDS1"/>
    <property type="gene ID" value="TraesLAC2A03G00780640"/>
</dbReference>
<dbReference type="STRING" id="4565.A0A3B6B5P7"/>
<accession>A0A3B6B5P7</accession>
<feature type="domain" description="AP2/ERF" evidence="7">
    <location>
        <begin position="101"/>
        <end position="159"/>
    </location>
</feature>
<reference evidence="8" key="1">
    <citation type="submission" date="2018-08" db="EMBL/GenBank/DDBJ databases">
        <authorList>
            <person name="Rossello M."/>
        </authorList>
    </citation>
    <scope>NUCLEOTIDE SEQUENCE [LARGE SCALE GENOMIC DNA]</scope>
    <source>
        <strain evidence="8">cv. Chinese Spring</strain>
    </source>
</reference>
<dbReference type="InterPro" id="IPR036955">
    <property type="entry name" value="AP2/ERF_dom_sf"/>
</dbReference>
<dbReference type="InterPro" id="IPR016177">
    <property type="entry name" value="DNA-bd_dom_sf"/>
</dbReference>
<dbReference type="GO" id="GO:0003677">
    <property type="term" value="F:DNA binding"/>
    <property type="evidence" value="ECO:0007669"/>
    <property type="project" value="UniProtKB-KW"/>
</dbReference>
<dbReference type="SMR" id="A0A3B6B5P7"/>
<dbReference type="SMART" id="SM00380">
    <property type="entry name" value="AP2"/>
    <property type="match status" value="1"/>
</dbReference>
<evidence type="ECO:0000256" key="4">
    <source>
        <dbReference type="ARBA" id="ARBA00023163"/>
    </source>
</evidence>
<comment type="subcellular location">
    <subcellularLocation>
        <location evidence="1">Nucleus</location>
    </subcellularLocation>
</comment>
<dbReference type="PaxDb" id="4565-Traes_2AL_9E90C2488.1"/>
<dbReference type="Gramene" id="TraesCAD_scaffold_119405_01G000100.1">
    <property type="protein sequence ID" value="TraesCAD_scaffold_119405_01G000100.1"/>
    <property type="gene ID" value="TraesCAD_scaffold_119405_01G000100"/>
</dbReference>
<evidence type="ECO:0000256" key="5">
    <source>
        <dbReference type="ARBA" id="ARBA00023242"/>
    </source>
</evidence>
<dbReference type="Gene3D" id="3.30.730.10">
    <property type="entry name" value="AP2/ERF domain"/>
    <property type="match status" value="1"/>
</dbReference>
<dbReference type="Gramene" id="TraesCLE_scaffold_118647_01G000100.1">
    <property type="protein sequence ID" value="TraesCLE_scaffold_118647_01G000100.1"/>
    <property type="gene ID" value="TraesCLE_scaffold_118647_01G000100"/>
</dbReference>
<evidence type="ECO:0000256" key="3">
    <source>
        <dbReference type="ARBA" id="ARBA00023125"/>
    </source>
</evidence>
<keyword evidence="3" id="KW-0238">DNA-binding</keyword>
<feature type="compositionally biased region" description="Low complexity" evidence="6">
    <location>
        <begin position="58"/>
        <end position="84"/>
    </location>
</feature>
<keyword evidence="9" id="KW-1185">Reference proteome</keyword>
<keyword evidence="4" id="KW-0804">Transcription</keyword>
<evidence type="ECO:0000313" key="9">
    <source>
        <dbReference type="Proteomes" id="UP000019116"/>
    </source>
</evidence>
<dbReference type="Gramene" id="TraesNOR2A03G00786860.1">
    <property type="protein sequence ID" value="TraesNOR2A03G00786860.1.CDS1"/>
    <property type="gene ID" value="TraesNOR2A03G00786860"/>
</dbReference>
<dbReference type="Pfam" id="PF00847">
    <property type="entry name" value="AP2"/>
    <property type="match status" value="1"/>
</dbReference>
<dbReference type="Gramene" id="TraesCS2A02G463400.1">
    <property type="protein sequence ID" value="TraesCS2A02G463400.1.cds1"/>
    <property type="gene ID" value="TraesCS2A02G463400"/>
</dbReference>
<sequence length="252" mass="26987">MEQHFAGTFPPGSYHQHRCYNAAAAAPSSDYDTSDMDDMTFLSTLLESTDHASCPDPSLSSSSSSSDMTGVGAAAPHVPAGSSSPKRRGHHAPAAMPIANDFIGVRTRPWGKYAAEIRDSTRNGARVWLGTFGSPEAAAMAYDQAAFSARGDAAVLNFPVERVRDSLRALALGAVVGSPVLALKRRHRMRRRSPNKRPVKQQRRVAAVQEAARSATTGAVVLEDLGAEYLEELLRVSEPPMDHFHTTATASS</sequence>
<dbReference type="Gramene" id="TraesSYM2A03G00784930.1">
    <property type="protein sequence ID" value="TraesSYM2A03G00784930.1.CDS1"/>
    <property type="gene ID" value="TraesSYM2A03G00784930"/>
</dbReference>
<protein>
    <recommendedName>
        <fullName evidence="7">AP2/ERF domain-containing protein</fullName>
    </recommendedName>
</protein>
<keyword evidence="2" id="KW-0805">Transcription regulation</keyword>
<dbReference type="GO" id="GO:0005634">
    <property type="term" value="C:nucleus"/>
    <property type="evidence" value="ECO:0007669"/>
    <property type="project" value="UniProtKB-SubCell"/>
</dbReference>
<dbReference type="Gramene" id="TraesJUL2A03G00781420.1">
    <property type="protein sequence ID" value="TraesJUL2A03G00781420.1.CDS1"/>
    <property type="gene ID" value="TraesJUL2A03G00781420"/>
</dbReference>
<organism evidence="8">
    <name type="scientific">Triticum aestivum</name>
    <name type="common">Wheat</name>
    <dbReference type="NCBI Taxonomy" id="4565"/>
    <lineage>
        <taxon>Eukaryota</taxon>
        <taxon>Viridiplantae</taxon>
        <taxon>Streptophyta</taxon>
        <taxon>Embryophyta</taxon>
        <taxon>Tracheophyta</taxon>
        <taxon>Spermatophyta</taxon>
        <taxon>Magnoliopsida</taxon>
        <taxon>Liliopsida</taxon>
        <taxon>Poales</taxon>
        <taxon>Poaceae</taxon>
        <taxon>BOP clade</taxon>
        <taxon>Pooideae</taxon>
        <taxon>Triticodae</taxon>
        <taxon>Triticeae</taxon>
        <taxon>Triticinae</taxon>
        <taxon>Triticum</taxon>
    </lineage>
</organism>
<dbReference type="OrthoDB" id="670255at2759"/>
<dbReference type="InterPro" id="IPR044808">
    <property type="entry name" value="ERF_plant"/>
</dbReference>